<dbReference type="InterPro" id="IPR025554">
    <property type="entry name" value="DUF4140"/>
</dbReference>
<evidence type="ECO:0008006" key="7">
    <source>
        <dbReference type="Google" id="ProtNLM"/>
    </source>
</evidence>
<dbReference type="PANTHER" id="PTHR31005">
    <property type="entry name" value="DUF4139 DOMAIN-CONTAINING PROTEIN"/>
    <property type="match status" value="1"/>
</dbReference>
<dbReference type="Pfam" id="PF13600">
    <property type="entry name" value="DUF4140"/>
    <property type="match status" value="1"/>
</dbReference>
<feature type="coiled-coil region" evidence="1">
    <location>
        <begin position="190"/>
        <end position="247"/>
    </location>
</feature>
<dbReference type="PANTHER" id="PTHR31005:SF8">
    <property type="entry name" value="DUF4139 DOMAIN-CONTAINING PROTEIN"/>
    <property type="match status" value="1"/>
</dbReference>
<evidence type="ECO:0000259" key="3">
    <source>
        <dbReference type="Pfam" id="PF13598"/>
    </source>
</evidence>
<dbReference type="GeneID" id="25980095"/>
<dbReference type="eggNOG" id="ENOG502QWQ0">
    <property type="taxonomic scope" value="Eukaryota"/>
</dbReference>
<evidence type="ECO:0000256" key="1">
    <source>
        <dbReference type="SAM" id="Coils"/>
    </source>
</evidence>
<dbReference type="InParanoid" id="F0XCE8"/>
<keyword evidence="1" id="KW-0175">Coiled coil</keyword>
<feature type="domain" description="DUF4140" evidence="4">
    <location>
        <begin position="22"/>
        <end position="147"/>
    </location>
</feature>
<dbReference type="OrthoDB" id="10068793at2759"/>
<evidence type="ECO:0000256" key="2">
    <source>
        <dbReference type="SAM" id="MobiDB-lite"/>
    </source>
</evidence>
<organism evidence="6">
    <name type="scientific">Grosmannia clavigera (strain kw1407 / UAMH 11150)</name>
    <name type="common">Blue stain fungus</name>
    <name type="synonym">Graphiocladiella clavigera</name>
    <dbReference type="NCBI Taxonomy" id="655863"/>
    <lineage>
        <taxon>Eukaryota</taxon>
        <taxon>Fungi</taxon>
        <taxon>Dikarya</taxon>
        <taxon>Ascomycota</taxon>
        <taxon>Pezizomycotina</taxon>
        <taxon>Sordariomycetes</taxon>
        <taxon>Sordariomycetidae</taxon>
        <taxon>Ophiostomatales</taxon>
        <taxon>Ophiostomataceae</taxon>
        <taxon>Leptographium</taxon>
    </lineage>
</organism>
<dbReference type="InterPro" id="IPR011935">
    <property type="entry name" value="CHP02231"/>
</dbReference>
<dbReference type="Proteomes" id="UP000007796">
    <property type="component" value="Unassembled WGS sequence"/>
</dbReference>
<evidence type="ECO:0000313" key="5">
    <source>
        <dbReference type="EMBL" id="EFX03736.1"/>
    </source>
</evidence>
<keyword evidence="6" id="KW-1185">Reference proteome</keyword>
<dbReference type="RefSeq" id="XP_014173218.1">
    <property type="nucleotide sequence ID" value="XM_014317743.1"/>
</dbReference>
<sequence>MSAMDSVQSQEFLVRDLPTRSVSLFPTRAQVVRDIKGVILKPGANQLTVVGFAPTTDENSIKVEGTGSAVISDIAIELLPNQEDFDDIYPRSDEEECPQSNNEMSEDESVEVKQTRVKLEEVRSRMTALRDTEKAAKETVSSAENRLRILDAYGKLLDNERSLAISEALEAYRTERAKAFGDHMKGELQLRELAKTIAKVQDEEKKLVQLQVRRKMKEKWLEMKASKAEKREKKRELEKKKEKDRISEELKSLWPSRCYTVRITLDAAGYTPASSRRTSIASVTEVLGVKGAGEGGEESAVDDTADLTCDLTISYVTTSAFWSPKYDLQLSTTTGSAVLCFDADLTNKTSETWSSCKVVLSTSQTTFPGLNDAIPTLVPWHVKLNRIGFLISTSGLGSITQSREELAYSNDKATLAANEQPRNKSSRQQNLFAPQNQMLFQQAQQPTLHAMSARSAFGRTTGTLFGAACPPAASPQPANVTGIMRHGMQVGTTSNYDTDEEDDDTMAGAPELDFQDSAFEEMGLTTTYDLPGLKTLACSTKTSRQRVARISLTGGTVVFSHTIVAKYKPAAYLKARIKNASKLTLLRGLAGLTLDGAFLGRTTLPRCSPGDSFSLNLGVDPTIRVVYPKPDIKRASGGGGLLISKDNSGTFRRSTTVTNTNPRTRAGSGKSATLLVLDQVPVSEDERLRVEIQVPHGLAVDGSSVAAGEGVASATIDSGSGSVSSSESTAAIKEWGRASATLKKAGQVTWDMELYAGRTARLDLEYVVTAPVGEGATQC</sequence>
<dbReference type="Pfam" id="PF13598">
    <property type="entry name" value="DUF4139"/>
    <property type="match status" value="1"/>
</dbReference>
<feature type="domain" description="DUF4139" evidence="3">
    <location>
        <begin position="311"/>
        <end position="771"/>
    </location>
</feature>
<feature type="region of interest" description="Disordered" evidence="2">
    <location>
        <begin position="91"/>
        <end position="113"/>
    </location>
</feature>
<reference evidence="5 6" key="1">
    <citation type="journal article" date="2011" name="Proc. Natl. Acad. Sci. U.S.A.">
        <title>Genome and transcriptome analyses of the mountain pine beetle-fungal symbiont Grosmannia clavigera, a lodgepole pine pathogen.</title>
        <authorList>
            <person name="DiGuistini S."/>
            <person name="Wang Y."/>
            <person name="Liao N.Y."/>
            <person name="Taylor G."/>
            <person name="Tanguay P."/>
            <person name="Feau N."/>
            <person name="Henrissat B."/>
            <person name="Chan S.K."/>
            <person name="Hesse-Orce U."/>
            <person name="Alamouti S.M."/>
            <person name="Tsui C.K.M."/>
            <person name="Docking R.T."/>
            <person name="Levasseur A."/>
            <person name="Haridas S."/>
            <person name="Robertson G."/>
            <person name="Birol I."/>
            <person name="Holt R.A."/>
            <person name="Marra M.A."/>
            <person name="Hamelin R.C."/>
            <person name="Hirst M."/>
            <person name="Jones S.J.M."/>
            <person name="Bohlmann J."/>
            <person name="Breuil C."/>
        </authorList>
    </citation>
    <scope>NUCLEOTIDE SEQUENCE [LARGE SCALE GENOMIC DNA]</scope>
    <source>
        <strain evidence="6">kw1407 / UAMH 11150</strain>
    </source>
</reference>
<evidence type="ECO:0000313" key="6">
    <source>
        <dbReference type="Proteomes" id="UP000007796"/>
    </source>
</evidence>
<protein>
    <recommendedName>
        <fullName evidence="7">Mucoidy inhibitor-like protein</fullName>
    </recommendedName>
</protein>
<proteinExistence type="predicted"/>
<dbReference type="EMBL" id="GL629765">
    <property type="protein sequence ID" value="EFX03736.1"/>
    <property type="molecule type" value="Genomic_DNA"/>
</dbReference>
<evidence type="ECO:0000259" key="4">
    <source>
        <dbReference type="Pfam" id="PF13600"/>
    </source>
</evidence>
<accession>F0XCE8</accession>
<dbReference type="AlphaFoldDB" id="F0XCE8"/>
<dbReference type="InterPro" id="IPR037291">
    <property type="entry name" value="DUF4139"/>
</dbReference>
<dbReference type="HOGENOM" id="CLU_010457_1_0_1"/>
<name>F0XCE8_GROCL</name>
<dbReference type="STRING" id="655863.F0XCE8"/>
<gene>
    <name evidence="5" type="ORF">CMQ_664</name>
</gene>